<evidence type="ECO:0000256" key="2">
    <source>
        <dbReference type="PROSITE-ProRule" id="PRU00335"/>
    </source>
</evidence>
<dbReference type="Gene3D" id="1.10.357.10">
    <property type="entry name" value="Tetracycline Repressor, domain 2"/>
    <property type="match status" value="1"/>
</dbReference>
<sequence>MKTTSASKEFTKNCIMDALLQLMQTQDYNSISITDLTSRAGVSRMSYYRHYKCKDDILMDYMYRIVKEYAEELQGPSFLSDFQSYEHILYSLKYLQKYKDYVLCLKKANRAEILLKGLDLYMISVTAAQQSTSLDKYRLYYYSGALYNLFMHWIEDGMEERPETIASLVYDQVKNHRFPDKKS</sequence>
<dbReference type="SUPFAM" id="SSF46689">
    <property type="entry name" value="Homeodomain-like"/>
    <property type="match status" value="1"/>
</dbReference>
<name>A0ABX2I493_BLAHA</name>
<gene>
    <name evidence="4" type="ORF">G5A70_03590</name>
</gene>
<feature type="domain" description="HTH tetR-type" evidence="3">
    <location>
        <begin position="9"/>
        <end position="69"/>
    </location>
</feature>
<dbReference type="InterPro" id="IPR050624">
    <property type="entry name" value="HTH-type_Tx_Regulator"/>
</dbReference>
<dbReference type="Proteomes" id="UP000822142">
    <property type="component" value="Unassembled WGS sequence"/>
</dbReference>
<comment type="caution">
    <text evidence="4">The sequence shown here is derived from an EMBL/GenBank/DDBJ whole genome shotgun (WGS) entry which is preliminary data.</text>
</comment>
<dbReference type="Pfam" id="PF00440">
    <property type="entry name" value="TetR_N"/>
    <property type="match status" value="1"/>
</dbReference>
<keyword evidence="5" id="KW-1185">Reference proteome</keyword>
<dbReference type="InterPro" id="IPR009057">
    <property type="entry name" value="Homeodomain-like_sf"/>
</dbReference>
<dbReference type="Pfam" id="PF14278">
    <property type="entry name" value="TetR_C_8"/>
    <property type="match status" value="1"/>
</dbReference>
<dbReference type="InterPro" id="IPR001647">
    <property type="entry name" value="HTH_TetR"/>
</dbReference>
<dbReference type="PROSITE" id="PS50977">
    <property type="entry name" value="HTH_TETR_2"/>
    <property type="match status" value="1"/>
</dbReference>
<evidence type="ECO:0000313" key="4">
    <source>
        <dbReference type="EMBL" id="NSJ85276.1"/>
    </source>
</evidence>
<dbReference type="InterPro" id="IPR039532">
    <property type="entry name" value="TetR_C_Firmicutes"/>
</dbReference>
<dbReference type="RefSeq" id="WP_173748112.1">
    <property type="nucleotide sequence ID" value="NZ_JAAITA010000003.1"/>
</dbReference>
<dbReference type="PANTHER" id="PTHR43479:SF11">
    <property type="entry name" value="ACREF_ENVCD OPERON REPRESSOR-RELATED"/>
    <property type="match status" value="1"/>
</dbReference>
<dbReference type="EMBL" id="JAAITA010000003">
    <property type="protein sequence ID" value="NSJ85276.1"/>
    <property type="molecule type" value="Genomic_DNA"/>
</dbReference>
<dbReference type="PANTHER" id="PTHR43479">
    <property type="entry name" value="ACREF/ENVCD OPERON REPRESSOR-RELATED"/>
    <property type="match status" value="1"/>
</dbReference>
<proteinExistence type="predicted"/>
<evidence type="ECO:0000256" key="1">
    <source>
        <dbReference type="ARBA" id="ARBA00023125"/>
    </source>
</evidence>
<dbReference type="PRINTS" id="PR00455">
    <property type="entry name" value="HTHTETR"/>
</dbReference>
<feature type="DNA-binding region" description="H-T-H motif" evidence="2">
    <location>
        <begin position="32"/>
        <end position="51"/>
    </location>
</feature>
<keyword evidence="1 2" id="KW-0238">DNA-binding</keyword>
<reference evidence="4 5" key="1">
    <citation type="journal article" date="2020" name="Cell Host Microbe">
        <title>Functional and Genomic Variation between Human-Derived Isolates of Lachnospiraceae Reveals Inter- and Intra-Species Diversity.</title>
        <authorList>
            <person name="Sorbara M.T."/>
            <person name="Littmann E.R."/>
            <person name="Fontana E."/>
            <person name="Moody T.U."/>
            <person name="Kohout C.E."/>
            <person name="Gjonbalaj M."/>
            <person name="Eaton V."/>
            <person name="Seok R."/>
            <person name="Leiner I.M."/>
            <person name="Pamer E.G."/>
        </authorList>
    </citation>
    <scope>NUCLEOTIDE SEQUENCE [LARGE SCALE GENOMIC DNA]</scope>
    <source>
        <strain evidence="4 5">MSK.15.26</strain>
    </source>
</reference>
<accession>A0ABX2I493</accession>
<evidence type="ECO:0000259" key="3">
    <source>
        <dbReference type="PROSITE" id="PS50977"/>
    </source>
</evidence>
<organism evidence="4 5">
    <name type="scientific">Blautia hansenii</name>
    <name type="common">Ruminococcus hansenii</name>
    <dbReference type="NCBI Taxonomy" id="1322"/>
    <lineage>
        <taxon>Bacteria</taxon>
        <taxon>Bacillati</taxon>
        <taxon>Bacillota</taxon>
        <taxon>Clostridia</taxon>
        <taxon>Lachnospirales</taxon>
        <taxon>Lachnospiraceae</taxon>
        <taxon>Blautia</taxon>
    </lineage>
</organism>
<protein>
    <submittedName>
        <fullName evidence="4">TetR/AcrR family transcriptional regulator</fullName>
    </submittedName>
</protein>
<evidence type="ECO:0000313" key="5">
    <source>
        <dbReference type="Proteomes" id="UP000822142"/>
    </source>
</evidence>